<dbReference type="AlphaFoldDB" id="A0AAG5CRU7"/>
<dbReference type="Pfam" id="PF00567">
    <property type="entry name" value="TUDOR"/>
    <property type="match status" value="1"/>
</dbReference>
<evidence type="ECO:0000256" key="3">
    <source>
        <dbReference type="ARBA" id="ARBA00022833"/>
    </source>
</evidence>
<dbReference type="Gene3D" id="6.10.140.2220">
    <property type="match status" value="1"/>
</dbReference>
<dbReference type="Proteomes" id="UP000075880">
    <property type="component" value="Unassembled WGS sequence"/>
</dbReference>
<feature type="compositionally biased region" description="Polar residues" evidence="6">
    <location>
        <begin position="320"/>
        <end position="338"/>
    </location>
</feature>
<keyword evidence="1" id="KW-0479">Metal-binding</keyword>
<dbReference type="InterPro" id="IPR002999">
    <property type="entry name" value="Tudor"/>
</dbReference>
<protein>
    <recommendedName>
        <fullName evidence="11">MYND-type domain-containing protein</fullName>
    </recommendedName>
</protein>
<dbReference type="PROSITE" id="PS50304">
    <property type="entry name" value="TUDOR"/>
    <property type="match status" value="1"/>
</dbReference>
<evidence type="ECO:0000313" key="10">
    <source>
        <dbReference type="Proteomes" id="UP000075880"/>
    </source>
</evidence>
<keyword evidence="5" id="KW-0175">Coiled coil</keyword>
<evidence type="ECO:0000259" key="7">
    <source>
        <dbReference type="PROSITE" id="PS50304"/>
    </source>
</evidence>
<keyword evidence="10" id="KW-1185">Reference proteome</keyword>
<evidence type="ECO:0000256" key="6">
    <source>
        <dbReference type="SAM" id="MobiDB-lite"/>
    </source>
</evidence>
<evidence type="ECO:0000313" key="9">
    <source>
        <dbReference type="EnsemblMetazoa" id="ENSAATROPP001555"/>
    </source>
</evidence>
<keyword evidence="2 4" id="KW-0863">Zinc-finger</keyword>
<evidence type="ECO:0000256" key="1">
    <source>
        <dbReference type="ARBA" id="ARBA00022723"/>
    </source>
</evidence>
<proteinExistence type="predicted"/>
<feature type="coiled-coil region" evidence="5">
    <location>
        <begin position="190"/>
        <end position="226"/>
    </location>
</feature>
<feature type="compositionally biased region" description="Basic and acidic residues" evidence="6">
    <location>
        <begin position="252"/>
        <end position="262"/>
    </location>
</feature>
<feature type="domain" description="MYND-type" evidence="8">
    <location>
        <begin position="107"/>
        <end position="142"/>
    </location>
</feature>
<dbReference type="PROSITE" id="PS50865">
    <property type="entry name" value="ZF_MYND_2"/>
    <property type="match status" value="1"/>
</dbReference>
<evidence type="ECO:0000256" key="2">
    <source>
        <dbReference type="ARBA" id="ARBA00022771"/>
    </source>
</evidence>
<dbReference type="InterPro" id="IPR002893">
    <property type="entry name" value="Znf_MYND"/>
</dbReference>
<dbReference type="SMART" id="SM00333">
    <property type="entry name" value="TUDOR"/>
    <property type="match status" value="1"/>
</dbReference>
<sequence length="802" mass="90425">MSDNTCFKLLIADASWDIREHLQSYGSLFQVFIPRDSPNVVYAKYKHVNSANNAKRALVGDERVISVEPMEMWPFEKKQKSKSSVNTSSDSGECSDGNLPLRKPLECHKCCGYAELMCSMCAAWYCSEQCQLLDWHVHRKNCIPRLVRGFPVLTSLQNLAITNTQQLQAQQQKAKQTQQTQQQPLAQQTQQKDQQQVQQTKQQQQQQQQQERAQHQQQQQQHLMNEQLRKEKESGLNLDKRFAPIGANQTEQAKRQPDRPMEQPRANGVQQQAKDDLSKKKPNTSENPDKANNHHIPANKLDANVVKPAPQEMEKRASAEMSQLKGQQNKPAAQSVLPNKSDDPALKKQPSQAAVASNVALNGPKRATQGLDKSEQPGGPTSPPKVADDPPKAAQGPSFLQKRMQALATAKRTIAYNAFPAVGSTVAISVVSEKTLHIHETSDDVVNDPFMSFIKRCILHASEIKQQLQHPPAVGEIVFAPFDDNYYRAIVKKCEGDSAVVMFPDFGNSQPIHWKLLKEIRDANVKYGTCMTHAVSLFAEGPFSPAVQNFLSDLIEEQPFEVTRVEANATAGVRKVELRHLRSKYILSAKIRELTANDPAARAKQTEAAEQKRIKLVATDPATYKPVYSTEFKDSCIPNDGFKEEELIIVEASQFPNNQAVSVILALKQRPFAMVLKECEEYGRLDSNEYRGEPEPNYACLVRYDNTWSRAMKVENADQYYLLDFGIIRGLDTIDAVRRFPPALSRELFCVEYMVDNPEMLTKLLKESDYSTDTLRGRFVKAKLCVDRETELFHMKIVSISV</sequence>
<keyword evidence="3" id="KW-0862">Zinc</keyword>
<dbReference type="SUPFAM" id="SSF144232">
    <property type="entry name" value="HIT/MYND zinc finger-like"/>
    <property type="match status" value="1"/>
</dbReference>
<feature type="region of interest" description="Disordered" evidence="6">
    <location>
        <begin position="247"/>
        <end position="396"/>
    </location>
</feature>
<reference evidence="9" key="1">
    <citation type="submission" date="2024-04" db="UniProtKB">
        <authorList>
            <consortium name="EnsemblMetazoa"/>
        </authorList>
    </citation>
    <scope>IDENTIFICATION</scope>
    <source>
        <strain evidence="9">EBRO</strain>
    </source>
</reference>
<organism evidence="9 10">
    <name type="scientific">Anopheles atroparvus</name>
    <name type="common">European mosquito</name>
    <dbReference type="NCBI Taxonomy" id="41427"/>
    <lineage>
        <taxon>Eukaryota</taxon>
        <taxon>Metazoa</taxon>
        <taxon>Ecdysozoa</taxon>
        <taxon>Arthropoda</taxon>
        <taxon>Hexapoda</taxon>
        <taxon>Insecta</taxon>
        <taxon>Pterygota</taxon>
        <taxon>Neoptera</taxon>
        <taxon>Endopterygota</taxon>
        <taxon>Diptera</taxon>
        <taxon>Nematocera</taxon>
        <taxon>Culicoidea</taxon>
        <taxon>Culicidae</taxon>
        <taxon>Anophelinae</taxon>
        <taxon>Anopheles</taxon>
    </lineage>
</organism>
<evidence type="ECO:0000256" key="5">
    <source>
        <dbReference type="SAM" id="Coils"/>
    </source>
</evidence>
<evidence type="ECO:0000256" key="4">
    <source>
        <dbReference type="PROSITE-ProRule" id="PRU00134"/>
    </source>
</evidence>
<evidence type="ECO:0000259" key="8">
    <source>
        <dbReference type="PROSITE" id="PS50865"/>
    </source>
</evidence>
<dbReference type="SUPFAM" id="SSF63748">
    <property type="entry name" value="Tudor/PWWP/MBT"/>
    <property type="match status" value="1"/>
</dbReference>
<dbReference type="EnsemblMetazoa" id="ENSAATROPT001615">
    <property type="protein sequence ID" value="ENSAATROPP001555"/>
    <property type="gene ID" value="ENSAATROPG001282"/>
</dbReference>
<feature type="region of interest" description="Disordered" evidence="6">
    <location>
        <begin position="77"/>
        <end position="96"/>
    </location>
</feature>
<dbReference type="GO" id="GO:0008270">
    <property type="term" value="F:zinc ion binding"/>
    <property type="evidence" value="ECO:0007669"/>
    <property type="project" value="UniProtKB-KW"/>
</dbReference>
<feature type="compositionally biased region" description="Low complexity" evidence="6">
    <location>
        <begin position="82"/>
        <end position="91"/>
    </location>
</feature>
<feature type="domain" description="Tudor" evidence="7">
    <location>
        <begin position="471"/>
        <end position="527"/>
    </location>
</feature>
<evidence type="ECO:0008006" key="11">
    <source>
        <dbReference type="Google" id="ProtNLM"/>
    </source>
</evidence>
<name>A0AAG5CRU7_ANOAO</name>
<accession>A0AAG5CRU7</accession>
<dbReference type="Gene3D" id="2.30.30.140">
    <property type="match status" value="1"/>
</dbReference>